<dbReference type="InterPro" id="IPR029069">
    <property type="entry name" value="HotDog_dom_sf"/>
</dbReference>
<dbReference type="Gene3D" id="3.10.129.10">
    <property type="entry name" value="Hotdog Thioesterase"/>
    <property type="match status" value="1"/>
</dbReference>
<dbReference type="InterPro" id="IPR039569">
    <property type="entry name" value="FAS1-like_DH_region"/>
</dbReference>
<evidence type="ECO:0000313" key="3">
    <source>
        <dbReference type="Proteomes" id="UP000612893"/>
    </source>
</evidence>
<accession>A0A934NEV6</accession>
<dbReference type="RefSeq" id="WP_338203623.1">
    <property type="nucleotide sequence ID" value="NZ_JAEKNR010000178.1"/>
</dbReference>
<keyword evidence="3" id="KW-1185">Reference proteome</keyword>
<protein>
    <submittedName>
        <fullName evidence="2">MaoC family dehydratase N-terminal domain-containing protein</fullName>
    </submittedName>
</protein>
<reference evidence="2" key="1">
    <citation type="submission" date="2020-10" db="EMBL/GenBank/DDBJ databases">
        <title>Ca. Dormibacterota MAGs.</title>
        <authorList>
            <person name="Montgomery K."/>
        </authorList>
    </citation>
    <scope>NUCLEOTIDE SEQUENCE [LARGE SCALE GENOMIC DNA]</scope>
    <source>
        <strain evidence="2">SC8812_S17_10</strain>
    </source>
</reference>
<feature type="domain" description="FAS1-like dehydratase" evidence="1">
    <location>
        <begin position="29"/>
        <end position="115"/>
    </location>
</feature>
<dbReference type="CDD" id="cd03440">
    <property type="entry name" value="hot_dog"/>
    <property type="match status" value="1"/>
</dbReference>
<proteinExistence type="predicted"/>
<dbReference type="Pfam" id="PF13452">
    <property type="entry name" value="FAS1_DH_region"/>
    <property type="match status" value="1"/>
</dbReference>
<dbReference type="Proteomes" id="UP000612893">
    <property type="component" value="Unassembled WGS sequence"/>
</dbReference>
<comment type="caution">
    <text evidence="2">The sequence shown here is derived from an EMBL/GenBank/DDBJ whole genome shotgun (WGS) entry which is preliminary data.</text>
</comment>
<sequence>MAGREYPPVDLTIDSEQAAAFARALGADPGLGVPPTYAAVYALGATARQLFEDQEAAVDFANLLHAEQEFEWERQARPGEAVTARGRVTSDSERRGTRFIRFETEVTAAEGAPLCRSRTLFVVRGSGG</sequence>
<evidence type="ECO:0000313" key="2">
    <source>
        <dbReference type="EMBL" id="MBJ7599962.1"/>
    </source>
</evidence>
<organism evidence="2 3">
    <name type="scientific">Candidatus Nephthysia bennettiae</name>
    <dbReference type="NCBI Taxonomy" id="3127016"/>
    <lineage>
        <taxon>Bacteria</taxon>
        <taxon>Bacillati</taxon>
        <taxon>Candidatus Dormiibacterota</taxon>
        <taxon>Candidatus Dormibacteria</taxon>
        <taxon>Candidatus Dormibacterales</taxon>
        <taxon>Candidatus Dormibacteraceae</taxon>
        <taxon>Candidatus Nephthysia</taxon>
    </lineage>
</organism>
<dbReference type="SUPFAM" id="SSF54637">
    <property type="entry name" value="Thioesterase/thiol ester dehydrase-isomerase"/>
    <property type="match status" value="1"/>
</dbReference>
<gene>
    <name evidence="2" type="ORF">JF922_18030</name>
</gene>
<dbReference type="AlphaFoldDB" id="A0A934NEV6"/>
<evidence type="ECO:0000259" key="1">
    <source>
        <dbReference type="Pfam" id="PF13452"/>
    </source>
</evidence>
<name>A0A934NEV6_9BACT</name>
<dbReference type="EMBL" id="JAEKNR010000178">
    <property type="protein sequence ID" value="MBJ7599962.1"/>
    <property type="molecule type" value="Genomic_DNA"/>
</dbReference>